<dbReference type="PATRIC" id="fig|1492898.3.peg.5293"/>
<dbReference type="STRING" id="1492898.SY85_24370"/>
<evidence type="ECO:0000256" key="1">
    <source>
        <dbReference type="SAM" id="MobiDB-lite"/>
    </source>
</evidence>
<gene>
    <name evidence="2" type="ORF">SY85_24370</name>
</gene>
<reference evidence="3" key="1">
    <citation type="submission" date="2015-01" db="EMBL/GenBank/DDBJ databases">
        <title>Flavisolibacter sp./LCS9/ whole genome sequencing.</title>
        <authorList>
            <person name="Kim M.K."/>
            <person name="Srinivasan S."/>
            <person name="Lee J.-J."/>
        </authorList>
    </citation>
    <scope>NUCLEOTIDE SEQUENCE [LARGE SCALE GENOMIC DNA]</scope>
    <source>
        <strain evidence="3">LCS9</strain>
    </source>
</reference>
<dbReference type="OrthoDB" id="8858565at2"/>
<evidence type="ECO:0000313" key="3">
    <source>
        <dbReference type="Proteomes" id="UP000077177"/>
    </source>
</evidence>
<evidence type="ECO:0000313" key="2">
    <source>
        <dbReference type="EMBL" id="ANE53140.1"/>
    </source>
</evidence>
<feature type="region of interest" description="Disordered" evidence="1">
    <location>
        <begin position="1"/>
        <end position="27"/>
    </location>
</feature>
<dbReference type="Pfam" id="PF09954">
    <property type="entry name" value="DUF2188"/>
    <property type="match status" value="1"/>
</dbReference>
<protein>
    <recommendedName>
        <fullName evidence="4">DUF2188 domain-containing protein</fullName>
    </recommendedName>
</protein>
<dbReference type="KEGG" id="fla:SY85_24370"/>
<dbReference type="AlphaFoldDB" id="A0A172U1E0"/>
<reference evidence="2 3" key="2">
    <citation type="journal article" date="2016" name="Int. J. Syst. Evol. Microbiol.">
        <title>Flavisolibacter tropicus sp. nov., isolated from tropical soil.</title>
        <authorList>
            <person name="Lee J.J."/>
            <person name="Kang M.S."/>
            <person name="Kim G.S."/>
            <person name="Lee C.S."/>
            <person name="Lim S."/>
            <person name="Lee J."/>
            <person name="Roh S.H."/>
            <person name="Kang H."/>
            <person name="Ha J.M."/>
            <person name="Bae S."/>
            <person name="Jung H.Y."/>
            <person name="Kim M.K."/>
        </authorList>
    </citation>
    <scope>NUCLEOTIDE SEQUENCE [LARGE SCALE GENOMIC DNA]</scope>
    <source>
        <strain evidence="2 3">LCS9</strain>
    </source>
</reference>
<evidence type="ECO:0008006" key="4">
    <source>
        <dbReference type="Google" id="ProtNLM"/>
    </source>
</evidence>
<dbReference type="Proteomes" id="UP000077177">
    <property type="component" value="Chromosome"/>
</dbReference>
<dbReference type="RefSeq" id="WP_066408881.1">
    <property type="nucleotide sequence ID" value="NZ_CP011390.1"/>
</dbReference>
<organism evidence="2 3">
    <name type="scientific">Flavisolibacter tropicus</name>
    <dbReference type="NCBI Taxonomy" id="1492898"/>
    <lineage>
        <taxon>Bacteria</taxon>
        <taxon>Pseudomonadati</taxon>
        <taxon>Bacteroidota</taxon>
        <taxon>Chitinophagia</taxon>
        <taxon>Chitinophagales</taxon>
        <taxon>Chitinophagaceae</taxon>
        <taxon>Flavisolibacter</taxon>
    </lineage>
</organism>
<dbReference type="EMBL" id="CP011390">
    <property type="protein sequence ID" value="ANE53140.1"/>
    <property type="molecule type" value="Genomic_DNA"/>
</dbReference>
<sequence length="76" mass="8321">MAKQQHVVKHQDGWAVKGAGNQKATKVAPTQKEAIEIAKQIAQNQKGEVVIHGKDGRIRDSDSYGNDPNPPVDKKH</sequence>
<dbReference type="InterPro" id="IPR018691">
    <property type="entry name" value="DUF2188"/>
</dbReference>
<proteinExistence type="predicted"/>
<accession>A0A172U1E0</accession>
<feature type="compositionally biased region" description="Basic and acidic residues" evidence="1">
    <location>
        <begin position="52"/>
        <end position="62"/>
    </location>
</feature>
<name>A0A172U1E0_9BACT</name>
<keyword evidence="3" id="KW-1185">Reference proteome</keyword>
<feature type="region of interest" description="Disordered" evidence="1">
    <location>
        <begin position="52"/>
        <end position="76"/>
    </location>
</feature>